<protein>
    <submittedName>
        <fullName evidence="2">Uncharacterized protein</fullName>
    </submittedName>
</protein>
<evidence type="ECO:0000256" key="1">
    <source>
        <dbReference type="SAM" id="MobiDB-lite"/>
    </source>
</evidence>
<evidence type="ECO:0000313" key="3">
    <source>
        <dbReference type="Proteomes" id="UP000236723"/>
    </source>
</evidence>
<dbReference type="EMBL" id="FNVO01000001">
    <property type="protein sequence ID" value="SEF52835.1"/>
    <property type="molecule type" value="Genomic_DNA"/>
</dbReference>
<keyword evidence="3" id="KW-1185">Reference proteome</keyword>
<dbReference type="AlphaFoldDB" id="A0A1H5SQM1"/>
<accession>A0A1H5SQM1</accession>
<organism evidence="2 3">
    <name type="scientific">Thermomonospora echinospora</name>
    <dbReference type="NCBI Taxonomy" id="1992"/>
    <lineage>
        <taxon>Bacteria</taxon>
        <taxon>Bacillati</taxon>
        <taxon>Actinomycetota</taxon>
        <taxon>Actinomycetes</taxon>
        <taxon>Streptosporangiales</taxon>
        <taxon>Thermomonosporaceae</taxon>
        <taxon>Thermomonospora</taxon>
    </lineage>
</organism>
<sequence length="76" mass="7462">MRFSRSSPGAIGIGAARMTALLRSGSGGVPQGAWAPPEPGDASTEGPDDVRRQAADAAAGLAPAAAPGFVEKASFP</sequence>
<evidence type="ECO:0000313" key="2">
    <source>
        <dbReference type="EMBL" id="SEF52835.1"/>
    </source>
</evidence>
<gene>
    <name evidence="2" type="ORF">SAMN04489712_101322</name>
</gene>
<name>A0A1H5SQM1_9ACTN</name>
<proteinExistence type="predicted"/>
<dbReference type="Proteomes" id="UP000236723">
    <property type="component" value="Unassembled WGS sequence"/>
</dbReference>
<feature type="region of interest" description="Disordered" evidence="1">
    <location>
        <begin position="24"/>
        <end position="63"/>
    </location>
</feature>
<reference evidence="3" key="1">
    <citation type="submission" date="2016-10" db="EMBL/GenBank/DDBJ databases">
        <authorList>
            <person name="Varghese N."/>
            <person name="Submissions S."/>
        </authorList>
    </citation>
    <scope>NUCLEOTIDE SEQUENCE [LARGE SCALE GENOMIC DNA]</scope>
    <source>
        <strain evidence="3">DSM 43163</strain>
    </source>
</reference>